<evidence type="ECO:0000313" key="3">
    <source>
        <dbReference type="Proteomes" id="UP000501179"/>
    </source>
</evidence>
<gene>
    <name evidence="2" type="ORF">HA039_10815</name>
</gene>
<dbReference type="EMBL" id="CP050177">
    <property type="protein sequence ID" value="QIQ06825.1"/>
    <property type="molecule type" value="Genomic_DNA"/>
</dbReference>
<accession>A0A6G9H8F0</accession>
<organism evidence="2 3">
    <name type="scientific">Streptomyces liangshanensis</name>
    <dbReference type="NCBI Taxonomy" id="2717324"/>
    <lineage>
        <taxon>Bacteria</taxon>
        <taxon>Bacillati</taxon>
        <taxon>Actinomycetota</taxon>
        <taxon>Actinomycetes</taxon>
        <taxon>Kitasatosporales</taxon>
        <taxon>Streptomycetaceae</taxon>
        <taxon>Streptomyces</taxon>
    </lineage>
</organism>
<evidence type="ECO:0008006" key="4">
    <source>
        <dbReference type="Google" id="ProtNLM"/>
    </source>
</evidence>
<evidence type="ECO:0000313" key="2">
    <source>
        <dbReference type="EMBL" id="QIQ06825.1"/>
    </source>
</evidence>
<name>A0A6G9H8F0_9ACTN</name>
<sequence>MAALCGLEALALLGAGGYLLVMGLLGRPDSPREAEAGGLTVIVLGLLPLLAVRGLLLRRSWSRGPAMIIQIMALPVAWTLLQSSGARIPFGIALAVVAVAGLVLLLHPTTTAALGIAPGARTPADD</sequence>
<feature type="transmembrane region" description="Helical" evidence="1">
    <location>
        <begin position="64"/>
        <end position="81"/>
    </location>
</feature>
<keyword evidence="1" id="KW-0812">Transmembrane</keyword>
<dbReference type="KEGG" id="slia:HA039_10815"/>
<keyword evidence="1" id="KW-0472">Membrane</keyword>
<feature type="transmembrane region" description="Helical" evidence="1">
    <location>
        <begin position="36"/>
        <end position="57"/>
    </location>
</feature>
<keyword evidence="3" id="KW-1185">Reference proteome</keyword>
<dbReference type="AlphaFoldDB" id="A0A6G9H8F0"/>
<proteinExistence type="predicted"/>
<evidence type="ECO:0000256" key="1">
    <source>
        <dbReference type="SAM" id="Phobius"/>
    </source>
</evidence>
<protein>
    <recommendedName>
        <fullName evidence="4">Integral membrane protein</fullName>
    </recommendedName>
</protein>
<feature type="transmembrane region" description="Helical" evidence="1">
    <location>
        <begin position="87"/>
        <end position="106"/>
    </location>
</feature>
<dbReference type="Proteomes" id="UP000501179">
    <property type="component" value="Chromosome"/>
</dbReference>
<keyword evidence="1" id="KW-1133">Transmembrane helix</keyword>
<reference evidence="2 3" key="1">
    <citation type="submission" date="2020-03" db="EMBL/GenBank/DDBJ databases">
        <title>A novel species.</title>
        <authorList>
            <person name="Gao J."/>
        </authorList>
    </citation>
    <scope>NUCLEOTIDE SEQUENCE [LARGE SCALE GENOMIC DNA]</scope>
    <source>
        <strain evidence="2 3">QMT-12</strain>
    </source>
</reference>